<evidence type="ECO:0000313" key="2">
    <source>
        <dbReference type="Proteomes" id="UP000189981"/>
    </source>
</evidence>
<evidence type="ECO:0000313" key="1">
    <source>
        <dbReference type="EMBL" id="SKB41736.1"/>
    </source>
</evidence>
<name>A0A1T5B3D6_9SPHI</name>
<dbReference type="EMBL" id="FUYR01000001">
    <property type="protein sequence ID" value="SKB41736.1"/>
    <property type="molecule type" value="Genomic_DNA"/>
</dbReference>
<dbReference type="STRING" id="572036.SAMN05661099_1247"/>
<gene>
    <name evidence="1" type="ORF">SAMN05661099_1247</name>
</gene>
<reference evidence="2" key="1">
    <citation type="submission" date="2017-02" db="EMBL/GenBank/DDBJ databases">
        <authorList>
            <person name="Varghese N."/>
            <person name="Submissions S."/>
        </authorList>
    </citation>
    <scope>NUCLEOTIDE SEQUENCE [LARGE SCALE GENOMIC DNA]</scope>
    <source>
        <strain evidence="2">DSM 22385</strain>
    </source>
</reference>
<accession>A0A1T5B3D6</accession>
<dbReference type="OrthoDB" id="609485at2"/>
<keyword evidence="2" id="KW-1185">Reference proteome</keyword>
<protein>
    <recommendedName>
        <fullName evidence="3">MG2 domain-containing protein</fullName>
    </recommendedName>
</protein>
<evidence type="ECO:0008006" key="3">
    <source>
        <dbReference type="Google" id="ProtNLM"/>
    </source>
</evidence>
<dbReference type="Proteomes" id="UP000189981">
    <property type="component" value="Unassembled WGS sequence"/>
</dbReference>
<organism evidence="1 2">
    <name type="scientific">Daejeonella lutea</name>
    <dbReference type="NCBI Taxonomy" id="572036"/>
    <lineage>
        <taxon>Bacteria</taxon>
        <taxon>Pseudomonadati</taxon>
        <taxon>Bacteroidota</taxon>
        <taxon>Sphingobacteriia</taxon>
        <taxon>Sphingobacteriales</taxon>
        <taxon>Sphingobacteriaceae</taxon>
        <taxon>Daejeonella</taxon>
    </lineage>
</organism>
<proteinExistence type="predicted"/>
<sequence>MTMRELTQGIKGMFCRQRLLCLLGFLLLVSDTFAQSVSLDSISSRFNRFSKSNLQEKVYLHTDKDLYLAGEIVWFKVYNVGSESNSLLDFSKIAYTEILDQDHKPVMQAKIALDKGTGNGSLHLPGDLSSGTYRIRSYTSWMKNFSADYFFEKPLHIVNTLAKPVRLPTASVRNYDIQFFPEGGSLVEGLASKVGFRVVDDSGRGVDFRGSIVDERNDTITRFRPLKFGIGNFIMETGSNKSYKAVLNLPGGQTRTVDLPQPNKSGFVMSLSETSGKLNVSIAGNTSDAREILLLVHTRQQTRLAEKLRLNEGKAVYQIDKSILGDGISHFTVFSSSGQPVAERLYFKRPSSKLTFTVKPDQLQYGKRKKVTLDLAAITENGAATLAEASVGVYASNGLSSNSTDILNYLWLKSDLRGNIEDPGYYLKNTDPQANEALDNLMLTHGWRRFVWEEAMGGKPAAITFLPEIEGHIISAKLTDSRTNSPAGGIVSYLSVPGKNVRLYTARSNTSGDLKFYTKDIYGPSELVAQTNYKQDSTYHIELLSPFSAKTTNYSLLSDPLTENFKDELLTLSVGNQVQNVYLNEKLRTFYAKPQDSVSFYLKPDKSYLLDNFVRFNTMEEVLREYVLEVPVTRQRDEFSVWVSFKPHYNDTYKNVEPLVLYDGVPVFDRGTKMVKYDPKKVKTIDVLTKKYYQGPVTFNSIINFKSYKNNLPDFQLDSRATVVDYEGTQLRREFYSPVYETEAQAADRLPDFRNLLFWLPDAAIDASGKRKMTFYTSDQKGKYTIVVQGITPSGQPGVASSTFEVK</sequence>
<dbReference type="Gene3D" id="2.60.40.1930">
    <property type="match status" value="1"/>
</dbReference>
<dbReference type="AlphaFoldDB" id="A0A1T5B3D6"/>